<dbReference type="Proteomes" id="UP000480178">
    <property type="component" value="Chromosome"/>
</dbReference>
<dbReference type="EMBL" id="CP048222">
    <property type="protein sequence ID" value="QHT67212.1"/>
    <property type="molecule type" value="Genomic_DNA"/>
</dbReference>
<reference evidence="1 2" key="1">
    <citation type="submission" date="2020-01" db="EMBL/GenBank/DDBJ databases">
        <authorList>
            <person name="Kim M.K."/>
        </authorList>
    </citation>
    <scope>NUCLEOTIDE SEQUENCE [LARGE SCALE GENOMIC DNA]</scope>
    <source>
        <strain evidence="1 2">172606-1</strain>
    </source>
</reference>
<dbReference type="RefSeq" id="WP_162443253.1">
    <property type="nucleotide sequence ID" value="NZ_CP048222.1"/>
</dbReference>
<dbReference type="AlphaFoldDB" id="A0A6C0GHQ1"/>
<evidence type="ECO:0008006" key="3">
    <source>
        <dbReference type="Google" id="ProtNLM"/>
    </source>
</evidence>
<accession>A0A6C0GHQ1</accession>
<evidence type="ECO:0000313" key="2">
    <source>
        <dbReference type="Proteomes" id="UP000480178"/>
    </source>
</evidence>
<organism evidence="1 2">
    <name type="scientific">Rhodocytophaga rosea</name>
    <dbReference type="NCBI Taxonomy" id="2704465"/>
    <lineage>
        <taxon>Bacteria</taxon>
        <taxon>Pseudomonadati</taxon>
        <taxon>Bacteroidota</taxon>
        <taxon>Cytophagia</taxon>
        <taxon>Cytophagales</taxon>
        <taxon>Rhodocytophagaceae</taxon>
        <taxon>Rhodocytophaga</taxon>
    </lineage>
</organism>
<evidence type="ECO:0000313" key="1">
    <source>
        <dbReference type="EMBL" id="QHT67212.1"/>
    </source>
</evidence>
<keyword evidence="2" id="KW-1185">Reference proteome</keyword>
<gene>
    <name evidence="1" type="ORF">GXP67_11440</name>
</gene>
<sequence>MKSLILHVQDIRLTAMAFMLLFFFQSLTFAEAKPGENPERAPISWTVSRRNDEVTIQWSLHAANQIVSIEIERTIDQRIHVSVDTLRGQRNRNYTIQYTFIEQPEFAEDIWFRLKMTDTQRRISYSPYVLLSAERTTAGLHILPSPSNGTEVSLLFDQPLKYDMNISIQDRTGKTLYQSVYRPSSKLTIRFNGIPVLAPGFYQLVVDSYDYSARQTLQVQ</sequence>
<dbReference type="KEGG" id="rhoz:GXP67_11440"/>
<protein>
    <recommendedName>
        <fullName evidence="3">T9SS type A sorting domain-containing protein</fullName>
    </recommendedName>
</protein>
<proteinExistence type="predicted"/>
<name>A0A6C0GHQ1_9BACT</name>